<dbReference type="RefSeq" id="WP_267885693.1">
    <property type="nucleotide sequence ID" value="NZ_CP109886.1"/>
</dbReference>
<proteinExistence type="predicted"/>
<accession>A0AAJ5R1G8</accession>
<organism evidence="2 3">
    <name type="scientific">Xylella fastidiosa subsp. fastidiosa</name>
    <dbReference type="NCBI Taxonomy" id="644356"/>
    <lineage>
        <taxon>Bacteria</taxon>
        <taxon>Pseudomonadati</taxon>
        <taxon>Pseudomonadota</taxon>
        <taxon>Gammaproteobacteria</taxon>
        <taxon>Lysobacterales</taxon>
        <taxon>Lysobacteraceae</taxon>
        <taxon>Xylella</taxon>
    </lineage>
</organism>
<dbReference type="Proteomes" id="UP001211513">
    <property type="component" value="Chromosome"/>
</dbReference>
<reference evidence="2" key="2">
    <citation type="submission" date="2022-10" db="EMBL/GenBank/DDBJ databases">
        <authorList>
            <person name="Landa B."/>
            <person name="Arias-Giraldo L.F."/>
            <person name="Roman-Ecija M."/>
            <person name="Velasco-Amo M.P."/>
            <person name="De La Fuente L."/>
            <person name="Marco-Noales E."/>
            <person name="Moralejo E."/>
        </authorList>
    </citation>
    <scope>NUCLEOTIDE SEQUENCE</scope>
    <source>
        <strain evidence="2">CFBP8073</strain>
    </source>
</reference>
<dbReference type="EMBL" id="CP109886">
    <property type="protein sequence ID" value="WCF28560.1"/>
    <property type="molecule type" value="Genomic_DNA"/>
</dbReference>
<evidence type="ECO:0000313" key="3">
    <source>
        <dbReference type="Proteomes" id="UP001211513"/>
    </source>
</evidence>
<evidence type="ECO:0000256" key="1">
    <source>
        <dbReference type="SAM" id="MobiDB-lite"/>
    </source>
</evidence>
<dbReference type="AlphaFoldDB" id="A0AAJ5R1G8"/>
<feature type="region of interest" description="Disordered" evidence="1">
    <location>
        <begin position="1"/>
        <end position="20"/>
    </location>
</feature>
<reference evidence="2" key="1">
    <citation type="journal article" date="2022" name="Phytopathology">
        <title>Complete circularized genome resources of seven strains of Xylella fastidiosa subsp. fastidiosa using hybrid assembly reveals unknown plasmids.</title>
        <authorList>
            <person name="Velasco-Amo M.D.P."/>
            <person name="Arias-Giraldo L.F.F."/>
            <person name="Ecija M.R."/>
            <person name="De La Fuente L."/>
            <person name="Marco-Noales E."/>
            <person name="Moralejo E."/>
            <person name="Navas-Cort J.A."/>
            <person name="Landa B.B."/>
        </authorList>
    </citation>
    <scope>NUCLEOTIDE SEQUENCE</scope>
    <source>
        <strain evidence="2">CFBP8073</strain>
    </source>
</reference>
<evidence type="ECO:0000313" key="2">
    <source>
        <dbReference type="EMBL" id="WCF28560.1"/>
    </source>
</evidence>
<gene>
    <name evidence="2" type="ORF">OK117_01255</name>
</gene>
<name>A0AAJ5R1G8_XYLFS</name>
<protein>
    <submittedName>
        <fullName evidence="2">Uncharacterized protein</fullName>
    </submittedName>
</protein>
<sequence>MNVTALEPSTPPAPAPYKGQEESHLIALQYCGMKIHDLLTKHV</sequence>